<proteinExistence type="predicted"/>
<feature type="chain" id="PRO_5045102962" evidence="1">
    <location>
        <begin position="22"/>
        <end position="417"/>
    </location>
</feature>
<dbReference type="EMBL" id="JBHSNO010000001">
    <property type="protein sequence ID" value="MFC5587689.1"/>
    <property type="molecule type" value="Genomic_DNA"/>
</dbReference>
<evidence type="ECO:0000313" key="2">
    <source>
        <dbReference type="EMBL" id="MFC5587689.1"/>
    </source>
</evidence>
<reference evidence="3" key="1">
    <citation type="journal article" date="2019" name="Int. J. Syst. Evol. Microbiol.">
        <title>The Global Catalogue of Microorganisms (GCM) 10K type strain sequencing project: providing services to taxonomists for standard genome sequencing and annotation.</title>
        <authorList>
            <consortium name="The Broad Institute Genomics Platform"/>
            <consortium name="The Broad Institute Genome Sequencing Center for Infectious Disease"/>
            <person name="Wu L."/>
            <person name="Ma J."/>
        </authorList>
    </citation>
    <scope>NUCLEOTIDE SEQUENCE [LARGE SCALE GENOMIC DNA]</scope>
    <source>
        <strain evidence="3">CGMCC 4.1434</strain>
    </source>
</reference>
<dbReference type="PANTHER" id="PTHR36842">
    <property type="entry name" value="PROTEIN TOLB HOMOLOG"/>
    <property type="match status" value="1"/>
</dbReference>
<dbReference type="RefSeq" id="WP_381430012.1">
    <property type="nucleotide sequence ID" value="NZ_JBHSNO010000001.1"/>
</dbReference>
<dbReference type="InterPro" id="IPR011042">
    <property type="entry name" value="6-blade_b-propeller_TolB-like"/>
</dbReference>
<accession>A0ABW0TEF9</accession>
<name>A0ABW0TEF9_9BACL</name>
<comment type="caution">
    <text evidence="2">The sequence shown here is derived from an EMBL/GenBank/DDBJ whole genome shotgun (WGS) entry which is preliminary data.</text>
</comment>
<protein>
    <submittedName>
        <fullName evidence="2">TolB family protein</fullName>
    </submittedName>
</protein>
<dbReference type="Gene3D" id="2.120.10.30">
    <property type="entry name" value="TolB, C-terminal domain"/>
    <property type="match status" value="1"/>
</dbReference>
<keyword evidence="1" id="KW-0732">Signal</keyword>
<evidence type="ECO:0000256" key="1">
    <source>
        <dbReference type="SAM" id="SignalP"/>
    </source>
</evidence>
<dbReference type="PANTHER" id="PTHR36842:SF1">
    <property type="entry name" value="PROTEIN TOLB"/>
    <property type="match status" value="1"/>
</dbReference>
<dbReference type="SUPFAM" id="SSF82171">
    <property type="entry name" value="DPP6 N-terminal domain-like"/>
    <property type="match status" value="1"/>
</dbReference>
<keyword evidence="3" id="KW-1185">Reference proteome</keyword>
<organism evidence="2 3">
    <name type="scientific">Sporosarcina soli</name>
    <dbReference type="NCBI Taxonomy" id="334736"/>
    <lineage>
        <taxon>Bacteria</taxon>
        <taxon>Bacillati</taxon>
        <taxon>Bacillota</taxon>
        <taxon>Bacilli</taxon>
        <taxon>Bacillales</taxon>
        <taxon>Caryophanaceae</taxon>
        <taxon>Sporosarcina</taxon>
    </lineage>
</organism>
<evidence type="ECO:0000313" key="3">
    <source>
        <dbReference type="Proteomes" id="UP001596109"/>
    </source>
</evidence>
<gene>
    <name evidence="2" type="ORF">ACFPRA_02035</name>
</gene>
<feature type="signal peptide" evidence="1">
    <location>
        <begin position="1"/>
        <end position="21"/>
    </location>
</feature>
<sequence length="417" mass="47592">MKRIVLALMIFCLISPTSMHAETAISKMKITFSRDGYLWIKEGETERRITEQKALYNYPPQWSFDGKMILYQKEVVGNINGNKKTSNELWVYDIDKKKHQKIFHDGYNPKWSPTENIVAFNDTGVLNISDLTAFYNIALGVDDYQWQPNGKGFIASSSASIRPDGWTHAILYTISIADGYRNIQGLTKNAKKFFVIPKELVKGDVKILSINAESLTYSTNQQWISFIVSPTASWSMDSNMICILSADGKQFEVIDETINMFTPKWAFKNSILGYIAGGGRIVFGFKNKDLKVTEPKTQQTETLTPKNYAELGFSWVNDTSLIVSRVPESEWSNDPDKRPKPALYFVTLHSQKQVRITSPPQKEGDYEPIFLPSINKITWLRKKDLSLKGDLWIADPDGNNLEVWVENIELYAFYPSL</sequence>
<dbReference type="Proteomes" id="UP001596109">
    <property type="component" value="Unassembled WGS sequence"/>
</dbReference>